<evidence type="ECO:0000313" key="3">
    <source>
        <dbReference type="EMBL" id="MDI3386673.1"/>
    </source>
</evidence>
<name>A0ABT6RQG7_9ACTN</name>
<dbReference type="CDD" id="cd01832">
    <property type="entry name" value="SGNH_hydrolase_like_1"/>
    <property type="match status" value="1"/>
</dbReference>
<accession>A0ABT6RQG7</accession>
<dbReference type="InterPro" id="IPR053140">
    <property type="entry name" value="GDSL_Rv0518-like"/>
</dbReference>
<evidence type="ECO:0000259" key="2">
    <source>
        <dbReference type="Pfam" id="PF13472"/>
    </source>
</evidence>
<sequence length="330" mass="33464">MRAAVYGGIRFAALGDSLTEGVGDPAPDGAGRRGWAALLAGGLAPAEVAVEFRNFAVSGAQTQDVWRRQTPQALAFGPDVVSVVVGVNDTLRHTFDIHRVAARLDAVHGAFAERGALLLTACLPDPGALLGLPGALARPLARRQRAVNTVVHALSERYGAVHVHAADGEWVADRAMWSADRLHPGEAGHRALAVRFHAQLRASGRELGPEPALTAERPPPSRTASLTWLATAGTGWVLRRCTDLLPQLAALAAEELRHELRGTGSRLDLRASAAVSAALASVGAAAIAPASAGQRGGVGSGGVGSGSGGVGSGSGAAGGGAGRGVPARVL</sequence>
<dbReference type="InterPro" id="IPR013830">
    <property type="entry name" value="SGNH_hydro"/>
</dbReference>
<proteinExistence type="predicted"/>
<dbReference type="InterPro" id="IPR036514">
    <property type="entry name" value="SGNH_hydro_sf"/>
</dbReference>
<dbReference type="Pfam" id="PF13472">
    <property type="entry name" value="Lipase_GDSL_2"/>
    <property type="match status" value="1"/>
</dbReference>
<comment type="caution">
    <text evidence="3">The sequence shown here is derived from an EMBL/GenBank/DDBJ whole genome shotgun (WGS) entry which is preliminary data.</text>
</comment>
<feature type="compositionally biased region" description="Gly residues" evidence="1">
    <location>
        <begin position="294"/>
        <end position="323"/>
    </location>
</feature>
<dbReference type="Gene3D" id="3.40.50.1110">
    <property type="entry name" value="SGNH hydrolase"/>
    <property type="match status" value="1"/>
</dbReference>
<keyword evidence="4" id="KW-1185">Reference proteome</keyword>
<evidence type="ECO:0000256" key="1">
    <source>
        <dbReference type="SAM" id="MobiDB-lite"/>
    </source>
</evidence>
<protein>
    <submittedName>
        <fullName evidence="3">SGNH/GDSL hydrolase family protein</fullName>
        <ecNumber evidence="3">3.1.-.-</ecNumber>
    </submittedName>
</protein>
<organism evidence="3 4">
    <name type="scientific">Streptomyces solicavernae</name>
    <dbReference type="NCBI Taxonomy" id="3043614"/>
    <lineage>
        <taxon>Bacteria</taxon>
        <taxon>Bacillati</taxon>
        <taxon>Actinomycetota</taxon>
        <taxon>Actinomycetes</taxon>
        <taxon>Kitasatosporales</taxon>
        <taxon>Streptomycetaceae</taxon>
        <taxon>Streptomyces</taxon>
    </lineage>
</organism>
<feature type="region of interest" description="Disordered" evidence="1">
    <location>
        <begin position="291"/>
        <end position="330"/>
    </location>
</feature>
<evidence type="ECO:0000313" key="4">
    <source>
        <dbReference type="Proteomes" id="UP001224661"/>
    </source>
</evidence>
<dbReference type="SUPFAM" id="SSF52266">
    <property type="entry name" value="SGNH hydrolase"/>
    <property type="match status" value="1"/>
</dbReference>
<feature type="domain" description="SGNH hydrolase-type esterase" evidence="2">
    <location>
        <begin position="13"/>
        <end position="191"/>
    </location>
</feature>
<keyword evidence="3" id="KW-0378">Hydrolase</keyword>
<dbReference type="RefSeq" id="WP_282512800.1">
    <property type="nucleotide sequence ID" value="NZ_JASCIR010000007.1"/>
</dbReference>
<gene>
    <name evidence="3" type="ORF">QIS99_10715</name>
</gene>
<reference evidence="3 4" key="1">
    <citation type="submission" date="2023-05" db="EMBL/GenBank/DDBJ databases">
        <title>Draft genome sequence of Streptomyces sp. B-S-A8 isolated from a cave soil in Thailand.</title>
        <authorList>
            <person name="Chamroensaksri N."/>
            <person name="Muangham S."/>
        </authorList>
    </citation>
    <scope>NUCLEOTIDE SEQUENCE [LARGE SCALE GENOMIC DNA]</scope>
    <source>
        <strain evidence="3 4">B-S-A8</strain>
    </source>
</reference>
<dbReference type="EMBL" id="JASCIR010000007">
    <property type="protein sequence ID" value="MDI3386673.1"/>
    <property type="molecule type" value="Genomic_DNA"/>
</dbReference>
<dbReference type="PANTHER" id="PTHR43784">
    <property type="entry name" value="GDSL-LIKE LIPASE/ACYLHYDROLASE, PUTATIVE (AFU_ORTHOLOGUE AFUA_2G00820)-RELATED"/>
    <property type="match status" value="1"/>
</dbReference>
<dbReference type="Proteomes" id="UP001224661">
    <property type="component" value="Unassembled WGS sequence"/>
</dbReference>
<dbReference type="PANTHER" id="PTHR43784:SF2">
    <property type="entry name" value="GDSL-LIKE LIPASE_ACYLHYDROLASE, PUTATIVE (AFU_ORTHOLOGUE AFUA_2G00820)-RELATED"/>
    <property type="match status" value="1"/>
</dbReference>
<dbReference type="GO" id="GO:0016787">
    <property type="term" value="F:hydrolase activity"/>
    <property type="evidence" value="ECO:0007669"/>
    <property type="project" value="UniProtKB-KW"/>
</dbReference>
<dbReference type="EC" id="3.1.-.-" evidence="3"/>